<dbReference type="EMBL" id="JALJOT010000011">
    <property type="protein sequence ID" value="KAK9905579.1"/>
    <property type="molecule type" value="Genomic_DNA"/>
</dbReference>
<comment type="caution">
    <text evidence="2">The sequence shown here is derived from an EMBL/GenBank/DDBJ whole genome shotgun (WGS) entry which is preliminary data.</text>
</comment>
<sequence length="462" mass="51545">MIVRGLKCLEVRAAQQASSIQLQYTTTTNRRIFHEPEPYSPCGKYPATSRVGAQRRSPAGAGHAYWGMVLTKIVSLCFLTSAVVIFFNVLTGRHQELADEVSSMLHQSITRSTYEVHDPRVLEVRHEEVAGMEIVLVRSKDPRGVLIVLHGCMRRPTDWWHYDPACVTCIGLPEEMAISHAALARSFDVLALTTKEQSYRCWDTEWPDKSEDVPRVAAVWDELEARDYGWRGLPRYALGVSSGGAMAMVLAQSFPLQGICSQIMGVRPSLLALSKNKTMHGRPWRYPPTFFVYMARDVAMSEWISLDADKLKSQGVYVKKVSVLPRPITPTYFSDRISSVDNATSAAIYHALQGAHMLDLQDMLVQDPRPSAPRWRQVLQENVPGLRGVSLEAETSPVHELLNLAWGGHEIVSDYTDDMFSFFERPGPDEAELMPIGGISASSKIRGGASWAEDKGISGRRL</sequence>
<proteinExistence type="predicted"/>
<evidence type="ECO:0008006" key="4">
    <source>
        <dbReference type="Google" id="ProtNLM"/>
    </source>
</evidence>
<organism evidence="2 3">
    <name type="scientific">Coccomyxa subellipsoidea</name>
    <dbReference type="NCBI Taxonomy" id="248742"/>
    <lineage>
        <taxon>Eukaryota</taxon>
        <taxon>Viridiplantae</taxon>
        <taxon>Chlorophyta</taxon>
        <taxon>core chlorophytes</taxon>
        <taxon>Trebouxiophyceae</taxon>
        <taxon>Trebouxiophyceae incertae sedis</taxon>
        <taxon>Coccomyxaceae</taxon>
        <taxon>Coccomyxa</taxon>
    </lineage>
</organism>
<dbReference type="PANTHER" id="PTHR35128:SF1">
    <property type="entry name" value="SECRETION-REGULATING GUANINE NUCLEOTIDE EXCHANGE FACTOR"/>
    <property type="match status" value="1"/>
</dbReference>
<reference evidence="2 3" key="1">
    <citation type="journal article" date="2024" name="Nat. Commun.">
        <title>Phylogenomics reveals the evolutionary origins of lichenization in chlorophyte algae.</title>
        <authorList>
            <person name="Puginier C."/>
            <person name="Libourel C."/>
            <person name="Otte J."/>
            <person name="Skaloud P."/>
            <person name="Haon M."/>
            <person name="Grisel S."/>
            <person name="Petersen M."/>
            <person name="Berrin J.G."/>
            <person name="Delaux P.M."/>
            <person name="Dal Grande F."/>
            <person name="Keller J."/>
        </authorList>
    </citation>
    <scope>NUCLEOTIDE SEQUENCE [LARGE SCALE GENOMIC DNA]</scope>
    <source>
        <strain evidence="2 3">SAG 216-7</strain>
    </source>
</reference>
<accession>A0ABR2YHD8</accession>
<keyword evidence="1" id="KW-0812">Transmembrane</keyword>
<keyword evidence="3" id="KW-1185">Reference proteome</keyword>
<dbReference type="PANTHER" id="PTHR35128">
    <property type="entry name" value="SECRETION-REGULATING GUANINE NUCLEOTIDE EXCHANGE FACTOR"/>
    <property type="match status" value="1"/>
</dbReference>
<dbReference type="InterPro" id="IPR029058">
    <property type="entry name" value="AB_hydrolase_fold"/>
</dbReference>
<keyword evidence="1" id="KW-1133">Transmembrane helix</keyword>
<protein>
    <recommendedName>
        <fullName evidence="4">Alpha/beta-hydrolase</fullName>
    </recommendedName>
</protein>
<dbReference type="Gene3D" id="3.40.50.1820">
    <property type="entry name" value="alpha/beta hydrolase"/>
    <property type="match status" value="1"/>
</dbReference>
<feature type="transmembrane region" description="Helical" evidence="1">
    <location>
        <begin position="64"/>
        <end position="87"/>
    </location>
</feature>
<evidence type="ECO:0000313" key="3">
    <source>
        <dbReference type="Proteomes" id="UP001491310"/>
    </source>
</evidence>
<gene>
    <name evidence="2" type="ORF">WJX75_002469</name>
</gene>
<evidence type="ECO:0000313" key="2">
    <source>
        <dbReference type="EMBL" id="KAK9905579.1"/>
    </source>
</evidence>
<dbReference type="SUPFAM" id="SSF53474">
    <property type="entry name" value="alpha/beta-Hydrolases"/>
    <property type="match status" value="1"/>
</dbReference>
<dbReference type="Proteomes" id="UP001491310">
    <property type="component" value="Unassembled WGS sequence"/>
</dbReference>
<name>A0ABR2YHD8_9CHLO</name>
<keyword evidence="1" id="KW-0472">Membrane</keyword>
<evidence type="ECO:0000256" key="1">
    <source>
        <dbReference type="SAM" id="Phobius"/>
    </source>
</evidence>